<evidence type="ECO:0000256" key="1">
    <source>
        <dbReference type="SAM" id="MobiDB-lite"/>
    </source>
</evidence>
<gene>
    <name evidence="2" type="ORF">L873DRAFT_1923148</name>
</gene>
<dbReference type="Proteomes" id="UP000276215">
    <property type="component" value="Unassembled WGS sequence"/>
</dbReference>
<evidence type="ECO:0000313" key="3">
    <source>
        <dbReference type="Proteomes" id="UP000276215"/>
    </source>
</evidence>
<evidence type="ECO:0000313" key="2">
    <source>
        <dbReference type="EMBL" id="RPA96897.1"/>
    </source>
</evidence>
<dbReference type="AlphaFoldDB" id="A0A3N4JI19"/>
<keyword evidence="3" id="KW-1185">Reference proteome</keyword>
<accession>A0A3N4JI19</accession>
<feature type="compositionally biased region" description="Pro residues" evidence="1">
    <location>
        <begin position="48"/>
        <end position="61"/>
    </location>
</feature>
<dbReference type="EMBL" id="ML120410">
    <property type="protein sequence ID" value="RPA96897.1"/>
    <property type="molecule type" value="Genomic_DNA"/>
</dbReference>
<name>A0A3N4JI19_9PEZI</name>
<protein>
    <submittedName>
        <fullName evidence="2">Uncharacterized protein</fullName>
    </submittedName>
</protein>
<sequence length="112" mass="12032">MNTHQISPAHVNTNYAPRGQQCNTISRLSSIKKNSPNPLSRLATNNFTPPPPPPQKCPPSPLSSEPPSQDSPPKPATFKNACTTTYMPLMPAPHPAPLTRPCSRSTTSSFAT</sequence>
<organism evidence="2 3">
    <name type="scientific">Choiromyces venosus 120613-1</name>
    <dbReference type="NCBI Taxonomy" id="1336337"/>
    <lineage>
        <taxon>Eukaryota</taxon>
        <taxon>Fungi</taxon>
        <taxon>Dikarya</taxon>
        <taxon>Ascomycota</taxon>
        <taxon>Pezizomycotina</taxon>
        <taxon>Pezizomycetes</taxon>
        <taxon>Pezizales</taxon>
        <taxon>Tuberaceae</taxon>
        <taxon>Choiromyces</taxon>
    </lineage>
</organism>
<feature type="compositionally biased region" description="Polar residues" evidence="1">
    <location>
        <begin position="102"/>
        <end position="112"/>
    </location>
</feature>
<feature type="region of interest" description="Disordered" evidence="1">
    <location>
        <begin position="1"/>
        <end position="112"/>
    </location>
</feature>
<feature type="compositionally biased region" description="Polar residues" evidence="1">
    <location>
        <begin position="1"/>
        <end position="47"/>
    </location>
</feature>
<proteinExistence type="predicted"/>
<reference evidence="2 3" key="1">
    <citation type="journal article" date="2018" name="Nat. Ecol. Evol.">
        <title>Pezizomycetes genomes reveal the molecular basis of ectomycorrhizal truffle lifestyle.</title>
        <authorList>
            <person name="Murat C."/>
            <person name="Payen T."/>
            <person name="Noel B."/>
            <person name="Kuo A."/>
            <person name="Morin E."/>
            <person name="Chen J."/>
            <person name="Kohler A."/>
            <person name="Krizsan K."/>
            <person name="Balestrini R."/>
            <person name="Da Silva C."/>
            <person name="Montanini B."/>
            <person name="Hainaut M."/>
            <person name="Levati E."/>
            <person name="Barry K.W."/>
            <person name="Belfiori B."/>
            <person name="Cichocki N."/>
            <person name="Clum A."/>
            <person name="Dockter R.B."/>
            <person name="Fauchery L."/>
            <person name="Guy J."/>
            <person name="Iotti M."/>
            <person name="Le Tacon F."/>
            <person name="Lindquist E.A."/>
            <person name="Lipzen A."/>
            <person name="Malagnac F."/>
            <person name="Mello A."/>
            <person name="Molinier V."/>
            <person name="Miyauchi S."/>
            <person name="Poulain J."/>
            <person name="Riccioni C."/>
            <person name="Rubini A."/>
            <person name="Sitrit Y."/>
            <person name="Splivallo R."/>
            <person name="Traeger S."/>
            <person name="Wang M."/>
            <person name="Zifcakova L."/>
            <person name="Wipf D."/>
            <person name="Zambonelli A."/>
            <person name="Paolocci F."/>
            <person name="Nowrousian M."/>
            <person name="Ottonello S."/>
            <person name="Baldrian P."/>
            <person name="Spatafora J.W."/>
            <person name="Henrissat B."/>
            <person name="Nagy L.G."/>
            <person name="Aury J.M."/>
            <person name="Wincker P."/>
            <person name="Grigoriev I.V."/>
            <person name="Bonfante P."/>
            <person name="Martin F.M."/>
        </authorList>
    </citation>
    <scope>NUCLEOTIDE SEQUENCE [LARGE SCALE GENOMIC DNA]</scope>
    <source>
        <strain evidence="2 3">120613-1</strain>
    </source>
</reference>